<protein>
    <recommendedName>
        <fullName evidence="3">Nuclease SbcCD subunit C</fullName>
    </recommendedName>
</protein>
<dbReference type="Pfam" id="PF13476">
    <property type="entry name" value="AAA_23"/>
    <property type="match status" value="1"/>
</dbReference>
<evidence type="ECO:0000256" key="3">
    <source>
        <dbReference type="ARBA" id="ARBA00013368"/>
    </source>
</evidence>
<dbReference type="PANTHER" id="PTHR32114">
    <property type="entry name" value="ABC TRANSPORTER ABCH.3"/>
    <property type="match status" value="1"/>
</dbReference>
<sequence length="1020" mass="109168">MHFRRLKFSAIGPFPNSHEIDFDQLTASGLFLFEGPTGAGKSSIIDAIVFALYGDVAGRDSDLSRMRSTYADLSTESSVDLIFTIAAGTYRVRRTPQRMKKKTRGEGITSVDATANLWRLSEAAVDAGEWDKGESLATKISHVNDELKNLLGLTRDQFVQTVVLPQGQFAQFLKMKSTERVALLETLFDTSDYREFAKALEDSAKLAREKVNAAAGAATRALDAWLDIEGFAELFPDLMGLTFIDSDDATPVESIEKADAHLAQEEARAAADAQSAQEASDRARQAWQEAQGLSKALADLSKLKAQRAALEEDAQHIATCQEQIAAHERVATAISRLHHEDQCAIALRSAVSGLPPAGEAVSAEHAALVEAIASSGPIATSANALGAVAGHELTALGERVGALDGLVGLERSLPQRRGELAKLNEELCGLDSKIAATQSSLAAYPQRLAELDAELEQLRSAAAKKPVVEQKLAQHRASLAIADQLQALRTSLARARGDLDAAARAYDAQREKLTKVTDAWRSSMAANLASELAEGLPCPVCGSHDHPSPAQPTITSASLEQVQAEEAALVPLAQAAEERRIAVAEYETSVNNLQGQLGQQTPETIREALATLEQELASSARAEHNLAAHTKKQAELGEAQASEERSLALAREARSALAERIKNSEASINSDAQRLSEARGEFDSVTDRRASLDALRKELAAIREAAATISHRAGALAEAQAASAEELAKAGVNAEQARAAYLDHSRLVALRTEVQDFNAERARIEGQLASERLKHLSGDEQVDLAGVKAADDAAMADLLAAHRRATLATNNARASAKALARIRKAQEGWKKTSGEAGPVVRLADLASAGSSSLTRIRLTVWVLLRRFEQIVDRANEHLREFSFGRYELQRSDEGRGEIKSGLGLEIVHHDAGPQGDHVRSPGTLSGGEIFYTSLALALALSEVVQAENGGIRIDTLIIDEGFGSLSNDYLQTIMDTLGQLRSSGRTVGVVSHVDELKAMIPDRVTVTPLSDGGSTLSVTA</sequence>
<evidence type="ECO:0000256" key="5">
    <source>
        <dbReference type="SAM" id="MobiDB-lite"/>
    </source>
</evidence>
<evidence type="ECO:0000256" key="4">
    <source>
        <dbReference type="SAM" id="Coils"/>
    </source>
</evidence>
<evidence type="ECO:0000313" key="7">
    <source>
        <dbReference type="EMBL" id="QOR46075.1"/>
    </source>
</evidence>
<dbReference type="EMBL" id="CP063213">
    <property type="protein sequence ID" value="QOR46075.1"/>
    <property type="molecule type" value="Genomic_DNA"/>
</dbReference>
<dbReference type="PANTHER" id="PTHR32114:SF2">
    <property type="entry name" value="ABC TRANSPORTER ABCH.3"/>
    <property type="match status" value="1"/>
</dbReference>
<dbReference type="Pfam" id="PF13558">
    <property type="entry name" value="SbcC_Walker_B"/>
    <property type="match status" value="1"/>
</dbReference>
<evidence type="ECO:0000259" key="6">
    <source>
        <dbReference type="Pfam" id="PF13476"/>
    </source>
</evidence>
<dbReference type="AlphaFoldDB" id="A0A7M1QXL7"/>
<dbReference type="InterPro" id="IPR027417">
    <property type="entry name" value="P-loop_NTPase"/>
</dbReference>
<dbReference type="Proteomes" id="UP000595053">
    <property type="component" value="Chromosome"/>
</dbReference>
<accession>A0A7M1QXL7</accession>
<keyword evidence="8" id="KW-1185">Reference proteome</keyword>
<evidence type="ECO:0000256" key="2">
    <source>
        <dbReference type="ARBA" id="ARBA00011322"/>
    </source>
</evidence>
<dbReference type="GO" id="GO:0016887">
    <property type="term" value="F:ATP hydrolysis activity"/>
    <property type="evidence" value="ECO:0007669"/>
    <property type="project" value="InterPro"/>
</dbReference>
<feature type="coiled-coil region" evidence="4">
    <location>
        <begin position="485"/>
        <end position="512"/>
    </location>
</feature>
<evidence type="ECO:0000256" key="1">
    <source>
        <dbReference type="ARBA" id="ARBA00006930"/>
    </source>
</evidence>
<evidence type="ECO:0000313" key="8">
    <source>
        <dbReference type="Proteomes" id="UP000595053"/>
    </source>
</evidence>
<reference evidence="7 8" key="1">
    <citation type="submission" date="2020-10" db="EMBL/GenBank/DDBJ databases">
        <title>Trueperella pecoris sp. nov. isolated from bovine and porcine specimens.</title>
        <authorList>
            <person name="Schoenecker L."/>
            <person name="Schnydrig P."/>
            <person name="Brodard I."/>
            <person name="Thomann A."/>
            <person name="Hemphill A."/>
            <person name="Rodriguez-Campos S."/>
            <person name="Perreten V."/>
            <person name="Jores J."/>
            <person name="Kittl S."/>
        </authorList>
    </citation>
    <scope>NUCLEOTIDE SEQUENCE [LARGE SCALE GENOMIC DNA]</scope>
    <source>
        <strain evidence="7 8">15A0121</strain>
    </source>
</reference>
<dbReference type="SUPFAM" id="SSF52540">
    <property type="entry name" value="P-loop containing nucleoside triphosphate hydrolases"/>
    <property type="match status" value="1"/>
</dbReference>
<keyword evidence="4" id="KW-0175">Coiled coil</keyword>
<gene>
    <name evidence="7" type="ORF">INS88_02330</name>
</gene>
<organism evidence="7 8">
    <name type="scientific">Trueperella pecoris</name>
    <dbReference type="NCBI Taxonomy" id="2733571"/>
    <lineage>
        <taxon>Bacteria</taxon>
        <taxon>Bacillati</taxon>
        <taxon>Actinomycetota</taxon>
        <taxon>Actinomycetes</taxon>
        <taxon>Actinomycetales</taxon>
        <taxon>Actinomycetaceae</taxon>
        <taxon>Trueperella</taxon>
    </lineage>
</organism>
<comment type="similarity">
    <text evidence="1">Belongs to the SMC family. SbcC subfamily.</text>
</comment>
<dbReference type="Gene3D" id="3.40.50.300">
    <property type="entry name" value="P-loop containing nucleotide triphosphate hydrolases"/>
    <property type="match status" value="2"/>
</dbReference>
<feature type="region of interest" description="Disordered" evidence="5">
    <location>
        <begin position="267"/>
        <end position="287"/>
    </location>
</feature>
<comment type="subunit">
    <text evidence="2">Heterodimer of SbcC and SbcD.</text>
</comment>
<feature type="domain" description="Rad50/SbcC-type AAA" evidence="6">
    <location>
        <begin position="5"/>
        <end position="204"/>
    </location>
</feature>
<proteinExistence type="inferred from homology"/>
<dbReference type="RefSeq" id="WP_197551463.1">
    <property type="nucleotide sequence ID" value="NZ_CP063213.1"/>
</dbReference>
<dbReference type="InterPro" id="IPR038729">
    <property type="entry name" value="Rad50/SbcC_AAA"/>
</dbReference>
<name>A0A7M1QXL7_9ACTO</name>
<dbReference type="GO" id="GO:0006302">
    <property type="term" value="P:double-strand break repair"/>
    <property type="evidence" value="ECO:0007669"/>
    <property type="project" value="InterPro"/>
</dbReference>